<dbReference type="PANTHER" id="PTHR47633">
    <property type="entry name" value="IMMUNOGLOBULIN"/>
    <property type="match status" value="1"/>
</dbReference>
<evidence type="ECO:0000313" key="3">
    <source>
        <dbReference type="EMBL" id="CAJ0952476.1"/>
    </source>
</evidence>
<dbReference type="PANTHER" id="PTHR47633:SF4">
    <property type="entry name" value="MYOPALLADIN ISOFORM X1"/>
    <property type="match status" value="1"/>
</dbReference>
<dbReference type="SUPFAM" id="SSF48726">
    <property type="entry name" value="Immunoglobulin"/>
    <property type="match status" value="1"/>
</dbReference>
<protein>
    <recommendedName>
        <fullName evidence="2">Immunoglobulin I-set domain-containing protein</fullName>
    </recommendedName>
</protein>
<feature type="compositionally biased region" description="Pro residues" evidence="1">
    <location>
        <begin position="144"/>
        <end position="155"/>
    </location>
</feature>
<keyword evidence="4" id="KW-1185">Reference proteome</keyword>
<feature type="compositionally biased region" description="Polar residues" evidence="1">
    <location>
        <begin position="45"/>
        <end position="55"/>
    </location>
</feature>
<dbReference type="InterPro" id="IPR013783">
    <property type="entry name" value="Ig-like_fold"/>
</dbReference>
<gene>
    <name evidence="3" type="ORF">RIMI_LOCUS13895361</name>
</gene>
<proteinExistence type="predicted"/>
<feature type="compositionally biased region" description="Basic and acidic residues" evidence="1">
    <location>
        <begin position="93"/>
        <end position="113"/>
    </location>
</feature>
<feature type="non-terminal residue" evidence="3">
    <location>
        <position position="155"/>
    </location>
</feature>
<sequence>PEEICTLVIAETFPEDAGVFTCTARNDYGSVTCSAQLTVLSANNERTRSDVSSGEISGYDFQKHPFSSPTTAKSSGLEMSSKKTLECFQPSHPDSKPNVERSHLQLNTLERKSNGVHSNNGVNGNQESKYYTAISPTTLTSPTKEPPPVPSKPKL</sequence>
<comment type="caution">
    <text evidence="3">The sequence shown here is derived from an EMBL/GenBank/DDBJ whole genome shotgun (WGS) entry which is preliminary data.</text>
</comment>
<dbReference type="EMBL" id="CAUEEQ010035038">
    <property type="protein sequence ID" value="CAJ0952476.1"/>
    <property type="molecule type" value="Genomic_DNA"/>
</dbReference>
<accession>A0ABN9LWA8</accession>
<dbReference type="InterPro" id="IPR036179">
    <property type="entry name" value="Ig-like_dom_sf"/>
</dbReference>
<evidence type="ECO:0000313" key="4">
    <source>
        <dbReference type="Proteomes" id="UP001176940"/>
    </source>
</evidence>
<feature type="compositionally biased region" description="Low complexity" evidence="1">
    <location>
        <begin position="115"/>
        <end position="125"/>
    </location>
</feature>
<feature type="compositionally biased region" description="Polar residues" evidence="1">
    <location>
        <begin position="126"/>
        <end position="139"/>
    </location>
</feature>
<feature type="compositionally biased region" description="Polar residues" evidence="1">
    <location>
        <begin position="65"/>
        <end position="78"/>
    </location>
</feature>
<dbReference type="InterPro" id="IPR013098">
    <property type="entry name" value="Ig_I-set"/>
</dbReference>
<feature type="non-terminal residue" evidence="3">
    <location>
        <position position="1"/>
    </location>
</feature>
<evidence type="ECO:0000259" key="2">
    <source>
        <dbReference type="Pfam" id="PF07679"/>
    </source>
</evidence>
<organism evidence="3 4">
    <name type="scientific">Ranitomeya imitator</name>
    <name type="common">mimic poison frog</name>
    <dbReference type="NCBI Taxonomy" id="111125"/>
    <lineage>
        <taxon>Eukaryota</taxon>
        <taxon>Metazoa</taxon>
        <taxon>Chordata</taxon>
        <taxon>Craniata</taxon>
        <taxon>Vertebrata</taxon>
        <taxon>Euteleostomi</taxon>
        <taxon>Amphibia</taxon>
        <taxon>Batrachia</taxon>
        <taxon>Anura</taxon>
        <taxon>Neobatrachia</taxon>
        <taxon>Hyloidea</taxon>
        <taxon>Dendrobatidae</taxon>
        <taxon>Dendrobatinae</taxon>
        <taxon>Ranitomeya</taxon>
    </lineage>
</organism>
<dbReference type="Pfam" id="PF07679">
    <property type="entry name" value="I-set"/>
    <property type="match status" value="1"/>
</dbReference>
<feature type="region of interest" description="Disordered" evidence="1">
    <location>
        <begin position="45"/>
        <end position="155"/>
    </location>
</feature>
<feature type="domain" description="Immunoglobulin I-set" evidence="2">
    <location>
        <begin position="3"/>
        <end position="39"/>
    </location>
</feature>
<reference evidence="3" key="1">
    <citation type="submission" date="2023-07" db="EMBL/GenBank/DDBJ databases">
        <authorList>
            <person name="Stuckert A."/>
        </authorList>
    </citation>
    <scope>NUCLEOTIDE SEQUENCE</scope>
</reference>
<evidence type="ECO:0000256" key="1">
    <source>
        <dbReference type="SAM" id="MobiDB-lite"/>
    </source>
</evidence>
<dbReference type="Gene3D" id="2.60.40.10">
    <property type="entry name" value="Immunoglobulins"/>
    <property type="match status" value="1"/>
</dbReference>
<name>A0ABN9LWA8_9NEOB</name>
<dbReference type="Proteomes" id="UP001176940">
    <property type="component" value="Unassembled WGS sequence"/>
</dbReference>